<accession>A0ABV8IBY5</accession>
<proteinExistence type="predicted"/>
<evidence type="ECO:0000256" key="1">
    <source>
        <dbReference type="SAM" id="MobiDB-lite"/>
    </source>
</evidence>
<sequence>MRDRLAQGRAAPPRDLRRRRNPEEGLPTDFEDNRDVHYENLRQPLDASVFIATLKEVMRASMAACGEVISKNKSGGAKVKTHRGEPRWHIPDLGKLKVPENLRALHTEVAARWGIIDLLDFLKESDFVTDFTDAFTTVATREATSREVIRKRLLLVLYALGTNVGIKRVADGGRHGETEAALRAIRHLFVNRDNLRKAIVTLVNATFATDPLRAHWGLTGAGVVLGLVWAIWHLIPYLQAGHGPAWIAGQVLFTVALRVIIAGDGRRLCHPEIACRLHGGRVKCVRPCAPGRSGRRDATWRRRRSPPAGSCG</sequence>
<dbReference type="Proteomes" id="UP001595850">
    <property type="component" value="Unassembled WGS sequence"/>
</dbReference>
<keyword evidence="2" id="KW-0472">Membrane</keyword>
<feature type="region of interest" description="Disordered" evidence="1">
    <location>
        <begin position="291"/>
        <end position="312"/>
    </location>
</feature>
<organism evidence="4 5">
    <name type="scientific">Planomonospora corallina</name>
    <dbReference type="NCBI Taxonomy" id="1806052"/>
    <lineage>
        <taxon>Bacteria</taxon>
        <taxon>Bacillati</taxon>
        <taxon>Actinomycetota</taxon>
        <taxon>Actinomycetes</taxon>
        <taxon>Streptosporangiales</taxon>
        <taxon>Streptosporangiaceae</taxon>
        <taxon>Planomonospora</taxon>
    </lineage>
</organism>
<protein>
    <submittedName>
        <fullName evidence="4">Tn3 family transposase</fullName>
    </submittedName>
</protein>
<name>A0ABV8IBY5_9ACTN</name>
<keyword evidence="5" id="KW-1185">Reference proteome</keyword>
<dbReference type="EMBL" id="JBHSBM010000029">
    <property type="protein sequence ID" value="MFC4061474.1"/>
    <property type="molecule type" value="Genomic_DNA"/>
</dbReference>
<dbReference type="RefSeq" id="WP_377291695.1">
    <property type="nucleotide sequence ID" value="NZ_JBHSBM010000029.1"/>
</dbReference>
<evidence type="ECO:0000313" key="5">
    <source>
        <dbReference type="Proteomes" id="UP001595850"/>
    </source>
</evidence>
<keyword evidence="2" id="KW-0812">Transmembrane</keyword>
<evidence type="ECO:0000313" key="4">
    <source>
        <dbReference type="EMBL" id="MFC4061474.1"/>
    </source>
</evidence>
<reference evidence="5" key="1">
    <citation type="journal article" date="2019" name="Int. J. Syst. Evol. Microbiol.">
        <title>The Global Catalogue of Microorganisms (GCM) 10K type strain sequencing project: providing services to taxonomists for standard genome sequencing and annotation.</title>
        <authorList>
            <consortium name="The Broad Institute Genomics Platform"/>
            <consortium name="The Broad Institute Genome Sequencing Center for Infectious Disease"/>
            <person name="Wu L."/>
            <person name="Ma J."/>
        </authorList>
    </citation>
    <scope>NUCLEOTIDE SEQUENCE [LARGE SCALE GENOMIC DNA]</scope>
    <source>
        <strain evidence="5">TBRC 4489</strain>
    </source>
</reference>
<feature type="region of interest" description="Disordered" evidence="1">
    <location>
        <begin position="1"/>
        <end position="32"/>
    </location>
</feature>
<gene>
    <name evidence="4" type="ORF">ACFOWE_24500</name>
</gene>
<dbReference type="InterPro" id="IPR002513">
    <property type="entry name" value="Tn3_Tnp_DDE_dom"/>
</dbReference>
<keyword evidence="2" id="KW-1133">Transmembrane helix</keyword>
<evidence type="ECO:0000259" key="3">
    <source>
        <dbReference type="Pfam" id="PF01526"/>
    </source>
</evidence>
<feature type="transmembrane region" description="Helical" evidence="2">
    <location>
        <begin position="216"/>
        <end position="235"/>
    </location>
</feature>
<feature type="domain" description="Tn3 transposase DDE" evidence="3">
    <location>
        <begin position="120"/>
        <end position="218"/>
    </location>
</feature>
<feature type="transmembrane region" description="Helical" evidence="2">
    <location>
        <begin position="241"/>
        <end position="261"/>
    </location>
</feature>
<evidence type="ECO:0000256" key="2">
    <source>
        <dbReference type="SAM" id="Phobius"/>
    </source>
</evidence>
<dbReference type="Pfam" id="PF01526">
    <property type="entry name" value="DDE_Tnp_Tn3"/>
    <property type="match status" value="1"/>
</dbReference>
<comment type="caution">
    <text evidence="4">The sequence shown here is derived from an EMBL/GenBank/DDBJ whole genome shotgun (WGS) entry which is preliminary data.</text>
</comment>